<evidence type="ECO:0000256" key="1">
    <source>
        <dbReference type="ARBA" id="ARBA00006336"/>
    </source>
</evidence>
<reference evidence="3 4" key="1">
    <citation type="journal article" date="2012" name="Genome Biol.">
        <title>Genome and low-iron response of an oceanic diatom adapted to chronic iron limitation.</title>
        <authorList>
            <person name="Lommer M."/>
            <person name="Specht M."/>
            <person name="Roy A.S."/>
            <person name="Kraemer L."/>
            <person name="Andreson R."/>
            <person name="Gutowska M.A."/>
            <person name="Wolf J."/>
            <person name="Bergner S.V."/>
            <person name="Schilhabel M.B."/>
            <person name="Klostermeier U.C."/>
            <person name="Beiko R.G."/>
            <person name="Rosenstiel P."/>
            <person name="Hippler M."/>
            <person name="Laroche J."/>
        </authorList>
    </citation>
    <scope>NUCLEOTIDE SEQUENCE [LARGE SCALE GENOMIC DNA]</scope>
    <source>
        <strain evidence="3 4">CCMP1005</strain>
    </source>
</reference>
<evidence type="ECO:0008006" key="5">
    <source>
        <dbReference type="Google" id="ProtNLM"/>
    </source>
</evidence>
<dbReference type="AlphaFoldDB" id="K0S5P6"/>
<evidence type="ECO:0000313" key="4">
    <source>
        <dbReference type="Proteomes" id="UP000266841"/>
    </source>
</evidence>
<name>K0S5P6_THAOC</name>
<protein>
    <recommendedName>
        <fullName evidence="5">Isochorismatase-like domain-containing protein</fullName>
    </recommendedName>
</protein>
<dbReference type="PANTHER" id="PTHR11080:SF2">
    <property type="entry name" value="LD05707P"/>
    <property type="match status" value="1"/>
</dbReference>
<feature type="non-terminal residue" evidence="3">
    <location>
        <position position="226"/>
    </location>
</feature>
<dbReference type="GO" id="GO:0016787">
    <property type="term" value="F:hydrolase activity"/>
    <property type="evidence" value="ECO:0007669"/>
    <property type="project" value="UniProtKB-KW"/>
</dbReference>
<dbReference type="eggNOG" id="ENOG502QW5A">
    <property type="taxonomic scope" value="Eukaryota"/>
</dbReference>
<comment type="similarity">
    <text evidence="1">Belongs to the isochorismatase family.</text>
</comment>
<dbReference type="SUPFAM" id="SSF52499">
    <property type="entry name" value="Isochorismatase-like hydrolases"/>
    <property type="match status" value="1"/>
</dbReference>
<evidence type="ECO:0000313" key="3">
    <source>
        <dbReference type="EMBL" id="EJK61463.1"/>
    </source>
</evidence>
<organism evidence="3 4">
    <name type="scientific">Thalassiosira oceanica</name>
    <name type="common">Marine diatom</name>
    <dbReference type="NCBI Taxonomy" id="159749"/>
    <lineage>
        <taxon>Eukaryota</taxon>
        <taxon>Sar</taxon>
        <taxon>Stramenopiles</taxon>
        <taxon>Ochrophyta</taxon>
        <taxon>Bacillariophyta</taxon>
        <taxon>Coscinodiscophyceae</taxon>
        <taxon>Thalassiosirophycidae</taxon>
        <taxon>Thalassiosirales</taxon>
        <taxon>Thalassiosiraceae</taxon>
        <taxon>Thalassiosira</taxon>
    </lineage>
</organism>
<dbReference type="Proteomes" id="UP000266841">
    <property type="component" value="Unassembled WGS sequence"/>
</dbReference>
<dbReference type="EMBL" id="AGNL01019958">
    <property type="protein sequence ID" value="EJK61463.1"/>
    <property type="molecule type" value="Genomic_DNA"/>
</dbReference>
<dbReference type="PANTHER" id="PTHR11080">
    <property type="entry name" value="PYRAZINAMIDASE/NICOTINAMIDASE"/>
    <property type="match status" value="1"/>
</dbReference>
<comment type="caution">
    <text evidence="3">The sequence shown here is derived from an EMBL/GenBank/DDBJ whole genome shotgun (WGS) entry which is preliminary data.</text>
</comment>
<dbReference type="InterPro" id="IPR036380">
    <property type="entry name" value="Isochorismatase-like_sf"/>
</dbReference>
<accession>K0S5P6</accession>
<dbReference type="InterPro" id="IPR052347">
    <property type="entry name" value="Isochorismatase_Nicotinamidase"/>
</dbReference>
<keyword evidence="2" id="KW-0378">Hydrolase</keyword>
<proteinExistence type="inferred from homology"/>
<dbReference type="Gene3D" id="3.40.50.850">
    <property type="entry name" value="Isochorismatase-like"/>
    <property type="match status" value="1"/>
</dbReference>
<keyword evidence="4" id="KW-1185">Reference proteome</keyword>
<gene>
    <name evidence="3" type="ORF">THAOC_18046</name>
</gene>
<evidence type="ECO:0000256" key="2">
    <source>
        <dbReference type="ARBA" id="ARBA00022801"/>
    </source>
</evidence>
<sequence>MIYNSRRVLELRNMTTLLLIDIQKDFHPGGSLAIPTALDDAERTAAFIKKHGSSIRRIVMTMDSHHKLHIAHPCFWTDTEGNHPNPFTLITMDDVQTGKWIPRSDLKHPVQKPLVDDEVLAQGGKLPANLYKSDGELDIVQYCIEYTRRLEARGRFQLCIWPEHCLIGTDGHNVVSLVMEAVQEWSNKTGGSVEWVDKGQNLLTEMYSALCAEVPLDDKSSFDKGL</sequence>
<dbReference type="OrthoDB" id="1739143at2759"/>